<gene>
    <name evidence="2" type="ORF">EQU50_03940</name>
</gene>
<name>A0A4Q7DHA8_9PROT</name>
<evidence type="ECO:0000313" key="3">
    <source>
        <dbReference type="Proteomes" id="UP000293550"/>
    </source>
</evidence>
<sequence>MRKILLFVCALIVYSNVYGGVETAVLNERDFSALIKQAPSPSILSDEEHSDFSPPRQAEHLGPDSTDEEKSSSDEDSRENSDKENISSDEDHIPPVFHNLSPPKLSGILESRVGEAPVLSKETEEEQEMLKFLKRNLHEQEFLLFSNSLKIMRSPDAKENRFYACAKRTVENLYDSATLRSLEAMSNFALKEGESSSCIVQ</sequence>
<reference evidence="2 3" key="1">
    <citation type="submission" date="2018-10" db="EMBL/GenBank/DDBJ databases">
        <title>An updated phylogeny of the Alphaproteobacteria reveals that the parasitic Rickettsiales and Holosporales have independent origins.</title>
        <authorList>
            <person name="Munoz-Gomez S.A."/>
            <person name="Hess S."/>
            <person name="Burger G."/>
            <person name="Lang B.F."/>
            <person name="Susko E."/>
            <person name="Slamovits C.H."/>
            <person name="Roger A.J."/>
        </authorList>
    </citation>
    <scope>NUCLEOTIDE SEQUENCE [LARGE SCALE GENOMIC DNA]</scope>
    <source>
        <strain evidence="2">HOLO01</strain>
    </source>
</reference>
<dbReference type="RefSeq" id="WP_130153848.1">
    <property type="nucleotide sequence ID" value="NZ_SCFB01000005.1"/>
</dbReference>
<evidence type="ECO:0000256" key="1">
    <source>
        <dbReference type="SAM" id="MobiDB-lite"/>
    </source>
</evidence>
<feature type="compositionally biased region" description="Basic and acidic residues" evidence="1">
    <location>
        <begin position="46"/>
        <end position="93"/>
    </location>
</feature>
<dbReference type="Proteomes" id="UP000293550">
    <property type="component" value="Unassembled WGS sequence"/>
</dbReference>
<comment type="caution">
    <text evidence="2">The sequence shown here is derived from an EMBL/GenBank/DDBJ whole genome shotgun (WGS) entry which is preliminary data.</text>
</comment>
<dbReference type="AlphaFoldDB" id="A0A4Q7DHA8"/>
<organism evidence="2 3">
    <name type="scientific">Candidatus Finniella inopinata</name>
    <dbReference type="NCBI Taxonomy" id="1696036"/>
    <lineage>
        <taxon>Bacteria</taxon>
        <taxon>Pseudomonadati</taxon>
        <taxon>Pseudomonadota</taxon>
        <taxon>Alphaproteobacteria</taxon>
        <taxon>Holosporales</taxon>
        <taxon>Candidatus Paracaedibacteraceae</taxon>
        <taxon>Candidatus Finniella</taxon>
    </lineage>
</organism>
<accession>A0A4Q7DHA8</accession>
<dbReference type="EMBL" id="SCFB01000005">
    <property type="protein sequence ID" value="RZI46092.1"/>
    <property type="molecule type" value="Genomic_DNA"/>
</dbReference>
<protein>
    <submittedName>
        <fullName evidence="2">Uncharacterized protein</fullName>
    </submittedName>
</protein>
<feature type="region of interest" description="Disordered" evidence="1">
    <location>
        <begin position="42"/>
        <end position="97"/>
    </location>
</feature>
<evidence type="ECO:0000313" key="2">
    <source>
        <dbReference type="EMBL" id="RZI46092.1"/>
    </source>
</evidence>
<proteinExistence type="predicted"/>
<keyword evidence="3" id="KW-1185">Reference proteome</keyword>